<dbReference type="CDD" id="cd05013">
    <property type="entry name" value="SIS_RpiR"/>
    <property type="match status" value="1"/>
</dbReference>
<dbReference type="AlphaFoldDB" id="A0A2T7BT57"/>
<keyword evidence="2" id="KW-0238">DNA-binding</keyword>
<dbReference type="SUPFAM" id="SSF53697">
    <property type="entry name" value="SIS domain"/>
    <property type="match status" value="1"/>
</dbReference>
<dbReference type="RefSeq" id="WP_002510282.1">
    <property type="nucleotide sequence ID" value="NZ_AP019698.1"/>
</dbReference>
<dbReference type="InterPro" id="IPR000281">
    <property type="entry name" value="HTH_RpiR"/>
</dbReference>
<dbReference type="SUPFAM" id="SSF46689">
    <property type="entry name" value="Homeodomain-like"/>
    <property type="match status" value="1"/>
</dbReference>
<dbReference type="EMBL" id="BKAV01000025">
    <property type="protein sequence ID" value="GEQ01055.1"/>
    <property type="molecule type" value="Genomic_DNA"/>
</dbReference>
<dbReference type="Gene3D" id="1.10.10.10">
    <property type="entry name" value="Winged helix-like DNA-binding domain superfamily/Winged helix DNA-binding domain"/>
    <property type="match status" value="1"/>
</dbReference>
<dbReference type="PANTHER" id="PTHR30514">
    <property type="entry name" value="GLUCOKINASE"/>
    <property type="match status" value="1"/>
</dbReference>
<reference evidence="6 9" key="2">
    <citation type="submission" date="2019-07" db="EMBL/GenBank/DDBJ databases">
        <title>Whole genome shotgun sequence of Staphylococcus arlettae NBRC 109765.</title>
        <authorList>
            <person name="Hosoyama A."/>
            <person name="Uohara A."/>
            <person name="Ohji S."/>
            <person name="Ichikawa N."/>
        </authorList>
    </citation>
    <scope>NUCLEOTIDE SEQUENCE [LARGE SCALE GENOMIC DNA]</scope>
    <source>
        <strain evidence="6 9">NBRC 109765</strain>
    </source>
</reference>
<name>A0A2T7BT57_9STAP</name>
<dbReference type="InterPro" id="IPR035472">
    <property type="entry name" value="RpiR-like_SIS"/>
</dbReference>
<dbReference type="InterPro" id="IPR001347">
    <property type="entry name" value="SIS_dom"/>
</dbReference>
<dbReference type="GeneID" id="97286972"/>
<keyword evidence="1" id="KW-0805">Transcription regulation</keyword>
<dbReference type="GO" id="GO:0003677">
    <property type="term" value="F:DNA binding"/>
    <property type="evidence" value="ECO:0007669"/>
    <property type="project" value="UniProtKB-KW"/>
</dbReference>
<dbReference type="PROSITE" id="PS51464">
    <property type="entry name" value="SIS"/>
    <property type="match status" value="1"/>
</dbReference>
<dbReference type="Pfam" id="PF01380">
    <property type="entry name" value="SIS"/>
    <property type="match status" value="1"/>
</dbReference>
<feature type="domain" description="SIS" evidence="5">
    <location>
        <begin position="107"/>
        <end position="245"/>
    </location>
</feature>
<dbReference type="InterPro" id="IPR036388">
    <property type="entry name" value="WH-like_DNA-bd_sf"/>
</dbReference>
<dbReference type="GO" id="GO:0003700">
    <property type="term" value="F:DNA-binding transcription factor activity"/>
    <property type="evidence" value="ECO:0007669"/>
    <property type="project" value="InterPro"/>
</dbReference>
<dbReference type="STRING" id="1212545.SARL_07788"/>
<gene>
    <name evidence="7" type="primary">ybbH_2</name>
    <name evidence="7" type="ORF">NCTC12413_00623</name>
    <name evidence="6" type="ORF">SAR03_20920</name>
</gene>
<keyword evidence="9" id="KW-1185">Reference proteome</keyword>
<dbReference type="PANTHER" id="PTHR30514:SF1">
    <property type="entry name" value="HTH-TYPE TRANSCRIPTIONAL REGULATOR HEXR-RELATED"/>
    <property type="match status" value="1"/>
</dbReference>
<keyword evidence="3" id="KW-0804">Transcription</keyword>
<dbReference type="OrthoDB" id="6590756at2"/>
<dbReference type="InterPro" id="IPR047640">
    <property type="entry name" value="RpiR-like"/>
</dbReference>
<proteinExistence type="predicted"/>
<dbReference type="PROSITE" id="PS51071">
    <property type="entry name" value="HTH_RPIR"/>
    <property type="match status" value="1"/>
</dbReference>
<protein>
    <submittedName>
        <fullName evidence="7">Transcriptional regulator</fullName>
    </submittedName>
</protein>
<dbReference type="InterPro" id="IPR009057">
    <property type="entry name" value="Homeodomain-like_sf"/>
</dbReference>
<dbReference type="Gene3D" id="3.40.50.10490">
    <property type="entry name" value="Glucose-6-phosphate isomerase like protein, domain 1"/>
    <property type="match status" value="1"/>
</dbReference>
<accession>A0A2T7BT57</accession>
<dbReference type="GO" id="GO:1901135">
    <property type="term" value="P:carbohydrate derivative metabolic process"/>
    <property type="evidence" value="ECO:0007669"/>
    <property type="project" value="InterPro"/>
</dbReference>
<sequence>MLLDERLNNNFEKLNDNDIQIAHYVNTHIRECKTMKIQELAARTHASNASIHRFTKKLGFDGYSDFKSYLKFETEHPSQLPSDSIDQFKQEISNTFSYLERVDYHLITDKIYHADTIYLYGTGLAQMNVAQEARRILLTIHKNVIVLHDIHEFKMILNKSTNKDIFFIISLSGESQQLTEITNYLQVRQKYFFSITTLKDNNLAQKANYNIYVSSNTFYLTDGTDYSSFISYHIFFETVLRKYHERMVQQNFT</sequence>
<evidence type="ECO:0000313" key="8">
    <source>
        <dbReference type="Proteomes" id="UP000254956"/>
    </source>
</evidence>
<dbReference type="InterPro" id="IPR046348">
    <property type="entry name" value="SIS_dom_sf"/>
</dbReference>
<dbReference type="Proteomes" id="UP000321598">
    <property type="component" value="Unassembled WGS sequence"/>
</dbReference>
<feature type="domain" description="HTH rpiR-type" evidence="4">
    <location>
        <begin position="1"/>
        <end position="77"/>
    </location>
</feature>
<evidence type="ECO:0000256" key="1">
    <source>
        <dbReference type="ARBA" id="ARBA00023015"/>
    </source>
</evidence>
<dbReference type="Pfam" id="PF01418">
    <property type="entry name" value="HTH_6"/>
    <property type="match status" value="1"/>
</dbReference>
<evidence type="ECO:0000256" key="3">
    <source>
        <dbReference type="ARBA" id="ARBA00023163"/>
    </source>
</evidence>
<evidence type="ECO:0000313" key="9">
    <source>
        <dbReference type="Proteomes" id="UP000321598"/>
    </source>
</evidence>
<dbReference type="GO" id="GO:0097367">
    <property type="term" value="F:carbohydrate derivative binding"/>
    <property type="evidence" value="ECO:0007669"/>
    <property type="project" value="InterPro"/>
</dbReference>
<organism evidence="7 8">
    <name type="scientific">Staphylococcus arlettae</name>
    <dbReference type="NCBI Taxonomy" id="29378"/>
    <lineage>
        <taxon>Bacteria</taxon>
        <taxon>Bacillati</taxon>
        <taxon>Bacillota</taxon>
        <taxon>Bacilli</taxon>
        <taxon>Bacillales</taxon>
        <taxon>Staphylococcaceae</taxon>
        <taxon>Staphylococcus</taxon>
    </lineage>
</organism>
<reference evidence="7 8" key="1">
    <citation type="submission" date="2018-06" db="EMBL/GenBank/DDBJ databases">
        <authorList>
            <consortium name="Pathogen Informatics"/>
            <person name="Doyle S."/>
        </authorList>
    </citation>
    <scope>NUCLEOTIDE SEQUENCE [LARGE SCALE GENOMIC DNA]</scope>
    <source>
        <strain evidence="7 8">NCTC12413</strain>
    </source>
</reference>
<evidence type="ECO:0000259" key="4">
    <source>
        <dbReference type="PROSITE" id="PS51071"/>
    </source>
</evidence>
<evidence type="ECO:0000313" key="6">
    <source>
        <dbReference type="EMBL" id="GEQ01055.1"/>
    </source>
</evidence>
<evidence type="ECO:0000313" key="7">
    <source>
        <dbReference type="EMBL" id="SUJ11871.1"/>
    </source>
</evidence>
<evidence type="ECO:0000256" key="2">
    <source>
        <dbReference type="ARBA" id="ARBA00023125"/>
    </source>
</evidence>
<evidence type="ECO:0000259" key="5">
    <source>
        <dbReference type="PROSITE" id="PS51464"/>
    </source>
</evidence>
<dbReference type="EMBL" id="UGZE01000001">
    <property type="protein sequence ID" value="SUJ11871.1"/>
    <property type="molecule type" value="Genomic_DNA"/>
</dbReference>
<dbReference type="Proteomes" id="UP000254956">
    <property type="component" value="Unassembled WGS sequence"/>
</dbReference>